<accession>A0A552IR64</accession>
<dbReference type="PANTHER" id="PTHR34504">
    <property type="entry name" value="ANTITOXIN HICB"/>
    <property type="match status" value="1"/>
</dbReference>
<gene>
    <name evidence="1" type="ORF">EWV54_15200</name>
</gene>
<dbReference type="InterPro" id="IPR035069">
    <property type="entry name" value="TTHA1013/TTHA0281-like"/>
</dbReference>
<organism evidence="1 2">
    <name type="scientific">Microcystis novacekii Mn_MB_F_20050700_S1D</name>
    <dbReference type="NCBI Taxonomy" id="2486266"/>
    <lineage>
        <taxon>Bacteria</taxon>
        <taxon>Bacillati</taxon>
        <taxon>Cyanobacteriota</taxon>
        <taxon>Cyanophyceae</taxon>
        <taxon>Oscillatoriophycideae</taxon>
        <taxon>Chroococcales</taxon>
        <taxon>Microcystaceae</taxon>
        <taxon>Microcystis</taxon>
    </lineage>
</organism>
<sequence length="64" mass="7202">MNTFTAVVEKDFDANLYVGYAPSFPGVHSQGETLDQLQKNLCEVIEMLLEDEQTRFKTGFVGTQ</sequence>
<evidence type="ECO:0000313" key="1">
    <source>
        <dbReference type="EMBL" id="TRU85964.1"/>
    </source>
</evidence>
<proteinExistence type="predicted"/>
<dbReference type="PANTHER" id="PTHR34504:SF4">
    <property type="entry name" value="ANTITOXIN HICB"/>
    <property type="match status" value="1"/>
</dbReference>
<protein>
    <submittedName>
        <fullName evidence="1">Type II toxin-antitoxin system HicB family antitoxin</fullName>
    </submittedName>
</protein>
<dbReference type="InterPro" id="IPR051404">
    <property type="entry name" value="TA_system_antitoxin"/>
</dbReference>
<dbReference type="AlphaFoldDB" id="A0A552IR64"/>
<dbReference type="EMBL" id="SFAV01000204">
    <property type="protein sequence ID" value="TRU85964.1"/>
    <property type="molecule type" value="Genomic_DNA"/>
</dbReference>
<evidence type="ECO:0000313" key="2">
    <source>
        <dbReference type="Proteomes" id="UP000319191"/>
    </source>
</evidence>
<dbReference type="Proteomes" id="UP000319191">
    <property type="component" value="Unassembled WGS sequence"/>
</dbReference>
<dbReference type="InterPro" id="IPR049389">
    <property type="entry name" value="TTHA0281-like"/>
</dbReference>
<dbReference type="SUPFAM" id="SSF143100">
    <property type="entry name" value="TTHA1013/TTHA0281-like"/>
    <property type="match status" value="1"/>
</dbReference>
<dbReference type="Gene3D" id="3.30.160.250">
    <property type="match status" value="1"/>
</dbReference>
<name>A0A552IR64_9CHRO</name>
<reference evidence="1 2" key="1">
    <citation type="submission" date="2019-01" db="EMBL/GenBank/DDBJ databases">
        <title>Coherence of Microcystis species and biogeography revealed through population genomics.</title>
        <authorList>
            <person name="Perez-Carrascal O.M."/>
            <person name="Terrat Y."/>
            <person name="Giani A."/>
            <person name="Fortin N."/>
            <person name="Tromas N."/>
            <person name="Shapiro B.J."/>
        </authorList>
    </citation>
    <scope>NUCLEOTIDE SEQUENCE [LARGE SCALE GENOMIC DNA]</scope>
    <source>
        <strain evidence="1">Mn_MB_F_20050700_S1D</strain>
    </source>
</reference>
<dbReference type="Pfam" id="PF21748">
    <property type="entry name" value="UPF0150"/>
    <property type="match status" value="1"/>
</dbReference>
<comment type="caution">
    <text evidence="1">The sequence shown here is derived from an EMBL/GenBank/DDBJ whole genome shotgun (WGS) entry which is preliminary data.</text>
</comment>